<proteinExistence type="predicted"/>
<dbReference type="InterPro" id="IPR023393">
    <property type="entry name" value="START-like_dom_sf"/>
</dbReference>
<keyword evidence="3" id="KW-1185">Reference proteome</keyword>
<dbReference type="RefSeq" id="WP_200970627.1">
    <property type="nucleotide sequence ID" value="NZ_CP065592.1"/>
</dbReference>
<dbReference type="EMBL" id="CP065592">
    <property type="protein sequence ID" value="QPQ54094.1"/>
    <property type="molecule type" value="Genomic_DNA"/>
</dbReference>
<evidence type="ECO:0000256" key="1">
    <source>
        <dbReference type="SAM" id="MobiDB-lite"/>
    </source>
</evidence>
<dbReference type="Proteomes" id="UP000594873">
    <property type="component" value="Chromosome"/>
</dbReference>
<dbReference type="KEGG" id="sflv:IC614_06875"/>
<protein>
    <submittedName>
        <fullName evidence="2">Uncharacterized protein</fullName>
    </submittedName>
</protein>
<gene>
    <name evidence="2" type="ORF">IC614_06875</name>
</gene>
<accession>A0A7T2GHS6</accession>
<evidence type="ECO:0000313" key="3">
    <source>
        <dbReference type="Proteomes" id="UP000594873"/>
    </source>
</evidence>
<dbReference type="Gene3D" id="3.30.530.20">
    <property type="match status" value="1"/>
</dbReference>
<name>A0A7T2GHS6_9SPHN</name>
<evidence type="ECO:0000313" key="2">
    <source>
        <dbReference type="EMBL" id="QPQ54094.1"/>
    </source>
</evidence>
<reference evidence="2 3" key="1">
    <citation type="submission" date="2020-11" db="EMBL/GenBank/DDBJ databases">
        <title>Genome seq and assembly of Sphingosinicella sp.</title>
        <authorList>
            <person name="Chhetri G."/>
        </authorList>
    </citation>
    <scope>NUCLEOTIDE SEQUENCE [LARGE SCALE GENOMIC DNA]</scope>
    <source>
        <strain evidence="2 3">UDD2</strain>
    </source>
</reference>
<feature type="region of interest" description="Disordered" evidence="1">
    <location>
        <begin position="1"/>
        <end position="21"/>
    </location>
</feature>
<organism evidence="2 3">
    <name type="scientific">Allosphingosinicella flava</name>
    <dbReference type="NCBI Taxonomy" id="2771430"/>
    <lineage>
        <taxon>Bacteria</taxon>
        <taxon>Pseudomonadati</taxon>
        <taxon>Pseudomonadota</taxon>
        <taxon>Alphaproteobacteria</taxon>
        <taxon>Sphingomonadales</taxon>
        <taxon>Sphingomonadaceae</taxon>
        <taxon>Allosphingosinicella</taxon>
    </lineage>
</organism>
<dbReference type="AlphaFoldDB" id="A0A7T2GHS6"/>
<sequence length="89" mass="9345">MAGPAAAEVKSASATHFEAESKSVVPADPATSYAMLIRIGEWWNPAHSYSGEAARLSVRAEPGGCFCESLPSGGFVEHGRVILTARLAR</sequence>